<comment type="caution">
    <text evidence="2">The sequence shown here is derived from an EMBL/GenBank/DDBJ whole genome shotgun (WGS) entry which is preliminary data.</text>
</comment>
<reference evidence="2" key="1">
    <citation type="submission" date="2020-10" db="EMBL/GenBank/DDBJ databases">
        <authorList>
            <person name="Kikuchi T."/>
        </authorList>
    </citation>
    <scope>NUCLEOTIDE SEQUENCE</scope>
    <source>
        <strain evidence="2">NKZ352</strain>
    </source>
</reference>
<evidence type="ECO:0000313" key="3">
    <source>
        <dbReference type="Proteomes" id="UP000835052"/>
    </source>
</evidence>
<feature type="signal peptide" evidence="1">
    <location>
        <begin position="1"/>
        <end position="29"/>
    </location>
</feature>
<protein>
    <submittedName>
        <fullName evidence="2">Uncharacterized protein</fullName>
    </submittedName>
</protein>
<gene>
    <name evidence="2" type="ORF">CAUJ_LOCUS9293</name>
</gene>
<keyword evidence="3" id="KW-1185">Reference proteome</keyword>
<dbReference type="Proteomes" id="UP000835052">
    <property type="component" value="Unassembled WGS sequence"/>
</dbReference>
<keyword evidence="1" id="KW-0732">Signal</keyword>
<dbReference type="OrthoDB" id="5784494at2759"/>
<dbReference type="AlphaFoldDB" id="A0A8S1HCJ4"/>
<sequence length="213" mass="24547">MQVGSDHLFSLRIVFAALVLSDLISRCDAIKCFSCANDFVVWQWRHFFLKRNYELSASDPECPSSRDFKTDSYQVCHSTCFVFYLNGTDKLTGYTTVLGVGRGCSAQFLTDDQHLHLGLGPHSKPSEVGDYLPHDFDKLDLTEHWCFCATEKCNSEECFASPFGSRDYASSYIAKRLQYTSSYAHNPWRYRNYTGRNFPSFFLLSFIYTYFAM</sequence>
<name>A0A8S1HCJ4_9PELO</name>
<accession>A0A8S1HCJ4</accession>
<evidence type="ECO:0000256" key="1">
    <source>
        <dbReference type="SAM" id="SignalP"/>
    </source>
</evidence>
<feature type="chain" id="PRO_5035840894" evidence="1">
    <location>
        <begin position="30"/>
        <end position="213"/>
    </location>
</feature>
<dbReference type="EMBL" id="CAJGYM010000035">
    <property type="protein sequence ID" value="CAD6193374.1"/>
    <property type="molecule type" value="Genomic_DNA"/>
</dbReference>
<organism evidence="2 3">
    <name type="scientific">Caenorhabditis auriculariae</name>
    <dbReference type="NCBI Taxonomy" id="2777116"/>
    <lineage>
        <taxon>Eukaryota</taxon>
        <taxon>Metazoa</taxon>
        <taxon>Ecdysozoa</taxon>
        <taxon>Nematoda</taxon>
        <taxon>Chromadorea</taxon>
        <taxon>Rhabditida</taxon>
        <taxon>Rhabditina</taxon>
        <taxon>Rhabditomorpha</taxon>
        <taxon>Rhabditoidea</taxon>
        <taxon>Rhabditidae</taxon>
        <taxon>Peloderinae</taxon>
        <taxon>Caenorhabditis</taxon>
    </lineage>
</organism>
<evidence type="ECO:0000313" key="2">
    <source>
        <dbReference type="EMBL" id="CAD6193374.1"/>
    </source>
</evidence>
<proteinExistence type="predicted"/>